<dbReference type="STRING" id="1472767.AOX59_03110"/>
<accession>A0A0U3W3D7</accession>
<sequence>MGQKKRYHPLNILFDFWRLLKNAFFFVLFLFIINYDSSSAWINYGRIIFCLAVVLTVFSIIYKWFTQKYLLDDVSFHMYKGLFNKSERTIPYTKIHNIQRRQTFIHKLFGLASVVFETSMTDTDASIKFGVISQKELNELEARIHQSGSTNHDVVAYEAVPEAEKEEQVICNRTVHFRPTRKDTIKASFTSLSFLVLIPIIVSVSSEIEDIFDIEDKAKTFLMSNINSWWIISLFIVALVIMSVAFGVVRTFLRYGRYEIASDDKTIFISKGILEESTFTISKDKVQAVEVTQSLIKRMLGLAEVKLISAGSVGESEDETNSLYPFLPVQRAYEMLEEVLPDYEVTQKMYLLPGKSLWVRLLRPSWLWIIATIALFFFRPQVFDVKQAWWIISVFLFLIIYIHRILDFINTRYMLNGGFIQFKTGSLQTTMFVSKRKKVIEVEVSRSRLQKQLGLSTINMVNRSKPVHHTTIKDVPELMADAYRTWYIKRTEDIEIEKTSI</sequence>
<feature type="transmembrane region" description="Helical" evidence="1">
    <location>
        <begin position="41"/>
        <end position="62"/>
    </location>
</feature>
<evidence type="ECO:0000313" key="3">
    <source>
        <dbReference type="EMBL" id="ALX47680.1"/>
    </source>
</evidence>
<proteinExistence type="predicted"/>
<dbReference type="EMBL" id="CP013862">
    <property type="protein sequence ID" value="ALX47680.1"/>
    <property type="molecule type" value="Genomic_DNA"/>
</dbReference>
<protein>
    <recommendedName>
        <fullName evidence="2">YdbS-like PH domain-containing protein</fullName>
    </recommendedName>
</protein>
<evidence type="ECO:0000259" key="2">
    <source>
        <dbReference type="Pfam" id="PF03703"/>
    </source>
</evidence>
<reference evidence="3 4" key="1">
    <citation type="submission" date="2016-01" db="EMBL/GenBank/DDBJ databases">
        <title>Complete genome sequence of strain Lentibacillus amyloliquefaciens LAM0015T isolated from saline sediment.</title>
        <authorList>
            <person name="Wang J.-L."/>
            <person name="He M.-X."/>
        </authorList>
    </citation>
    <scope>NUCLEOTIDE SEQUENCE [LARGE SCALE GENOMIC DNA]</scope>
    <source>
        <strain evidence="3 4">LAM0015</strain>
    </source>
</reference>
<gene>
    <name evidence="3" type="ORF">AOX59_03110</name>
</gene>
<dbReference type="PANTHER" id="PTHR34473">
    <property type="entry name" value="UPF0699 TRANSMEMBRANE PROTEIN YDBS"/>
    <property type="match status" value="1"/>
</dbReference>
<keyword evidence="4" id="KW-1185">Reference proteome</keyword>
<dbReference type="Pfam" id="PF03703">
    <property type="entry name" value="bPH_2"/>
    <property type="match status" value="3"/>
</dbReference>
<evidence type="ECO:0000256" key="1">
    <source>
        <dbReference type="SAM" id="Phobius"/>
    </source>
</evidence>
<feature type="transmembrane region" description="Helical" evidence="1">
    <location>
        <begin position="228"/>
        <end position="249"/>
    </location>
</feature>
<feature type="transmembrane region" description="Helical" evidence="1">
    <location>
        <begin position="187"/>
        <end position="208"/>
    </location>
</feature>
<keyword evidence="1" id="KW-1133">Transmembrane helix</keyword>
<feature type="transmembrane region" description="Helical" evidence="1">
    <location>
        <begin position="12"/>
        <end position="35"/>
    </location>
</feature>
<dbReference type="OrthoDB" id="2317554at2"/>
<dbReference type="Proteomes" id="UP000050331">
    <property type="component" value="Chromosome"/>
</dbReference>
<dbReference type="InterPro" id="IPR014529">
    <property type="entry name" value="UCP026631"/>
</dbReference>
<evidence type="ECO:0000313" key="4">
    <source>
        <dbReference type="Proteomes" id="UP000050331"/>
    </source>
</evidence>
<dbReference type="KEGG" id="lao:AOX59_03110"/>
<feature type="domain" description="YdbS-like PH" evidence="2">
    <location>
        <begin position="258"/>
        <end position="337"/>
    </location>
</feature>
<organism evidence="3 4">
    <name type="scientific">Lentibacillus amyloliquefaciens</name>
    <dbReference type="NCBI Taxonomy" id="1472767"/>
    <lineage>
        <taxon>Bacteria</taxon>
        <taxon>Bacillati</taxon>
        <taxon>Bacillota</taxon>
        <taxon>Bacilli</taxon>
        <taxon>Bacillales</taxon>
        <taxon>Bacillaceae</taxon>
        <taxon>Lentibacillus</taxon>
    </lineage>
</organism>
<keyword evidence="1" id="KW-0472">Membrane</keyword>
<dbReference type="PANTHER" id="PTHR34473:SF2">
    <property type="entry name" value="UPF0699 TRANSMEMBRANE PROTEIN YDBT"/>
    <property type="match status" value="1"/>
</dbReference>
<dbReference type="InterPro" id="IPR005182">
    <property type="entry name" value="YdbS-like_PH"/>
</dbReference>
<name>A0A0U3W3D7_9BACI</name>
<feature type="domain" description="YdbS-like PH" evidence="2">
    <location>
        <begin position="64"/>
        <end position="144"/>
    </location>
</feature>
<dbReference type="AlphaFoldDB" id="A0A0U3W3D7"/>
<feature type="transmembrane region" description="Helical" evidence="1">
    <location>
        <begin position="388"/>
        <end position="406"/>
    </location>
</feature>
<dbReference type="RefSeq" id="WP_068441698.1">
    <property type="nucleotide sequence ID" value="NZ_CP013862.1"/>
</dbReference>
<keyword evidence="1" id="KW-0812">Transmembrane</keyword>
<feature type="domain" description="YdbS-like PH" evidence="2">
    <location>
        <begin position="410"/>
        <end position="479"/>
    </location>
</feature>
<dbReference type="PIRSF" id="PIRSF026631">
    <property type="entry name" value="UCP026631"/>
    <property type="match status" value="1"/>
</dbReference>
<feature type="transmembrane region" description="Helical" evidence="1">
    <location>
        <begin position="365"/>
        <end position="382"/>
    </location>
</feature>